<dbReference type="InterPro" id="IPR047142">
    <property type="entry name" value="OryJ/VirC-like"/>
</dbReference>
<comment type="caution">
    <text evidence="2">The sequence shown here is derived from an EMBL/GenBank/DDBJ whole genome shotgun (WGS) entry which is preliminary data.</text>
</comment>
<organism evidence="2 3">
    <name type="scientific">Pseudonocardia halophobica</name>
    <dbReference type="NCBI Taxonomy" id="29401"/>
    <lineage>
        <taxon>Bacteria</taxon>
        <taxon>Bacillati</taxon>
        <taxon>Actinomycetota</taxon>
        <taxon>Actinomycetes</taxon>
        <taxon>Pseudonocardiales</taxon>
        <taxon>Pseudonocardiaceae</taxon>
        <taxon>Pseudonocardia</taxon>
    </lineage>
</organism>
<dbReference type="InterPro" id="IPR013096">
    <property type="entry name" value="Cupin_2"/>
</dbReference>
<dbReference type="InterPro" id="IPR011051">
    <property type="entry name" value="RmlC_Cupin_sf"/>
</dbReference>
<evidence type="ECO:0000259" key="1">
    <source>
        <dbReference type="Pfam" id="PF07883"/>
    </source>
</evidence>
<dbReference type="Gene3D" id="2.60.120.10">
    <property type="entry name" value="Jelly Rolls"/>
    <property type="match status" value="1"/>
</dbReference>
<dbReference type="Proteomes" id="UP001143463">
    <property type="component" value="Unassembled WGS sequence"/>
</dbReference>
<sequence length="185" mass="19686">MIHEMRRAVTGIDRGRSVFTDTGVVPATEADLYPGATYWLVWGTEDGLPIVGPDAEPVHRPFFPAPGGTRAIAVRFAPGIEAGSGAGGDTDSEVLAAMRADAEAKFPGLFDAHAADPTDPAFHTTDTVDYAFVAEGEIVLKVDGGVEEILRPGSFVVQRGTRHAWENRSTEPALAIFVIVGAERR</sequence>
<keyword evidence="3" id="KW-1185">Reference proteome</keyword>
<dbReference type="PANTHER" id="PTHR36156:SF2">
    <property type="entry name" value="CUPIN TYPE-2 DOMAIN-CONTAINING PROTEIN"/>
    <property type="match status" value="1"/>
</dbReference>
<evidence type="ECO:0000313" key="3">
    <source>
        <dbReference type="Proteomes" id="UP001143463"/>
    </source>
</evidence>
<evidence type="ECO:0000313" key="2">
    <source>
        <dbReference type="EMBL" id="GLL15854.1"/>
    </source>
</evidence>
<dbReference type="PANTHER" id="PTHR36156">
    <property type="entry name" value="SLR2101 PROTEIN"/>
    <property type="match status" value="1"/>
</dbReference>
<accession>A0A9W6P0Z6</accession>
<proteinExistence type="predicted"/>
<dbReference type="CDD" id="cd02231">
    <property type="entry name" value="cupin_BLL6423-like"/>
    <property type="match status" value="1"/>
</dbReference>
<dbReference type="SUPFAM" id="SSF51182">
    <property type="entry name" value="RmlC-like cupins"/>
    <property type="match status" value="1"/>
</dbReference>
<name>A0A9W6P0Z6_9PSEU</name>
<gene>
    <name evidence="2" type="ORF">GCM10017577_70080</name>
</gene>
<reference evidence="2" key="2">
    <citation type="submission" date="2023-01" db="EMBL/GenBank/DDBJ databases">
        <authorList>
            <person name="Sun Q."/>
            <person name="Evtushenko L."/>
        </authorList>
    </citation>
    <scope>NUCLEOTIDE SEQUENCE</scope>
    <source>
        <strain evidence="2">VKM Ac-1069</strain>
    </source>
</reference>
<protein>
    <submittedName>
        <fullName evidence="2">Cupin</fullName>
    </submittedName>
</protein>
<dbReference type="InterPro" id="IPR014710">
    <property type="entry name" value="RmlC-like_jellyroll"/>
</dbReference>
<feature type="domain" description="Cupin type-2" evidence="1">
    <location>
        <begin position="123"/>
        <end position="178"/>
    </location>
</feature>
<reference evidence="2" key="1">
    <citation type="journal article" date="2014" name="Int. J. Syst. Evol. Microbiol.">
        <title>Complete genome sequence of Corynebacterium casei LMG S-19264T (=DSM 44701T), isolated from a smear-ripened cheese.</title>
        <authorList>
            <consortium name="US DOE Joint Genome Institute (JGI-PGF)"/>
            <person name="Walter F."/>
            <person name="Albersmeier A."/>
            <person name="Kalinowski J."/>
            <person name="Ruckert C."/>
        </authorList>
    </citation>
    <scope>NUCLEOTIDE SEQUENCE</scope>
    <source>
        <strain evidence="2">VKM Ac-1069</strain>
    </source>
</reference>
<dbReference type="Pfam" id="PF07883">
    <property type="entry name" value="Cupin_2"/>
    <property type="match status" value="1"/>
</dbReference>
<dbReference type="EMBL" id="BSFQ01000057">
    <property type="protein sequence ID" value="GLL15854.1"/>
    <property type="molecule type" value="Genomic_DNA"/>
</dbReference>
<dbReference type="AlphaFoldDB" id="A0A9W6P0Z6"/>